<comment type="caution">
    <text evidence="3">The sequence shown here is derived from an EMBL/GenBank/DDBJ whole genome shotgun (WGS) entry which is preliminary data.</text>
</comment>
<accession>A0A7J8N2B0</accession>
<evidence type="ECO:0000256" key="1">
    <source>
        <dbReference type="ARBA" id="ARBA00022737"/>
    </source>
</evidence>
<name>A0A7J8N2B0_9ROSI</name>
<keyword evidence="1" id="KW-0677">Repeat</keyword>
<dbReference type="AlphaFoldDB" id="A0A7J8N2B0"/>
<evidence type="ECO:0000259" key="2">
    <source>
        <dbReference type="Pfam" id="PF23559"/>
    </source>
</evidence>
<dbReference type="Proteomes" id="UP000593572">
    <property type="component" value="Unassembled WGS sequence"/>
</dbReference>
<sequence length="129" mass="15024">MWVTEDLVQQLNSRRRMADAGEQYFHELLSRGILFKFKDDSALQNPARVRHLSCIWRLSDTLDKFLAYYGKIKVLRTFYLDRQVRAILVSTLESLENLFPSPSHLHVSSLSSCKITKFPDSICDLEQLC</sequence>
<gene>
    <name evidence="3" type="ORF">Golob_004641</name>
</gene>
<proteinExistence type="predicted"/>
<dbReference type="EMBL" id="JABEZX010000011">
    <property type="protein sequence ID" value="MBA0571045.1"/>
    <property type="molecule type" value="Genomic_DNA"/>
</dbReference>
<keyword evidence="4" id="KW-1185">Reference proteome</keyword>
<evidence type="ECO:0000313" key="4">
    <source>
        <dbReference type="Proteomes" id="UP000593572"/>
    </source>
</evidence>
<protein>
    <recommendedName>
        <fullName evidence="2">Disease resistance protein winged helix domain-containing protein</fullName>
    </recommendedName>
</protein>
<dbReference type="Gene3D" id="3.80.10.10">
    <property type="entry name" value="Ribonuclease Inhibitor"/>
    <property type="match status" value="1"/>
</dbReference>
<reference evidence="3 4" key="1">
    <citation type="journal article" date="2019" name="Genome Biol. Evol.">
        <title>Insights into the evolution of the New World diploid cottons (Gossypium, subgenus Houzingenia) based on genome sequencing.</title>
        <authorList>
            <person name="Grover C.E."/>
            <person name="Arick M.A. 2nd"/>
            <person name="Thrash A."/>
            <person name="Conover J.L."/>
            <person name="Sanders W.S."/>
            <person name="Peterson D.G."/>
            <person name="Frelichowski J.E."/>
            <person name="Scheffler J.A."/>
            <person name="Scheffler B.E."/>
            <person name="Wendel J.F."/>
        </authorList>
    </citation>
    <scope>NUCLEOTIDE SEQUENCE [LARGE SCALE GENOMIC DNA]</scope>
    <source>
        <strain evidence="3">157</strain>
        <tissue evidence="3">Leaf</tissue>
    </source>
</reference>
<dbReference type="InterPro" id="IPR032675">
    <property type="entry name" value="LRR_dom_sf"/>
</dbReference>
<evidence type="ECO:0000313" key="3">
    <source>
        <dbReference type="EMBL" id="MBA0571045.1"/>
    </source>
</evidence>
<dbReference type="Pfam" id="PF23559">
    <property type="entry name" value="WHD_DRP"/>
    <property type="match status" value="1"/>
</dbReference>
<dbReference type="InterPro" id="IPR058922">
    <property type="entry name" value="WHD_DRP"/>
</dbReference>
<feature type="domain" description="Disease resistance protein winged helix" evidence="2">
    <location>
        <begin position="1"/>
        <end position="38"/>
    </location>
</feature>
<organism evidence="3 4">
    <name type="scientific">Gossypium lobatum</name>
    <dbReference type="NCBI Taxonomy" id="34289"/>
    <lineage>
        <taxon>Eukaryota</taxon>
        <taxon>Viridiplantae</taxon>
        <taxon>Streptophyta</taxon>
        <taxon>Embryophyta</taxon>
        <taxon>Tracheophyta</taxon>
        <taxon>Spermatophyta</taxon>
        <taxon>Magnoliopsida</taxon>
        <taxon>eudicotyledons</taxon>
        <taxon>Gunneridae</taxon>
        <taxon>Pentapetalae</taxon>
        <taxon>rosids</taxon>
        <taxon>malvids</taxon>
        <taxon>Malvales</taxon>
        <taxon>Malvaceae</taxon>
        <taxon>Malvoideae</taxon>
        <taxon>Gossypium</taxon>
    </lineage>
</organism>